<dbReference type="InterPro" id="IPR018983">
    <property type="entry name" value="U3_snoRNA-assocProt_15_C"/>
</dbReference>
<evidence type="ECO:0000256" key="6">
    <source>
        <dbReference type="ARBA" id="ARBA00023242"/>
    </source>
</evidence>
<dbReference type="InterPro" id="IPR001680">
    <property type="entry name" value="WD40_rpt"/>
</dbReference>
<evidence type="ECO:0000259" key="10">
    <source>
        <dbReference type="Pfam" id="PF09384"/>
    </source>
</evidence>
<dbReference type="InterPro" id="IPR036322">
    <property type="entry name" value="WD40_repeat_dom_sf"/>
</dbReference>
<feature type="repeat" description="WD" evidence="8">
    <location>
        <begin position="114"/>
        <end position="155"/>
    </location>
</feature>
<reference evidence="11 12" key="1">
    <citation type="submission" date="2019-07" db="EMBL/GenBank/DDBJ databases">
        <authorList>
            <person name="Jastrzebski P J."/>
            <person name="Paukszto L."/>
            <person name="Jastrzebski P J."/>
        </authorList>
    </citation>
    <scope>NUCLEOTIDE SEQUENCE [LARGE SCALE GENOMIC DNA]</scope>
    <source>
        <strain evidence="11 12">WMS-il1</strain>
    </source>
</reference>
<dbReference type="SMART" id="SM00320">
    <property type="entry name" value="WD40"/>
    <property type="match status" value="5"/>
</dbReference>
<feature type="region of interest" description="Disordered" evidence="9">
    <location>
        <begin position="679"/>
        <end position="759"/>
    </location>
</feature>
<comment type="subcellular location">
    <subcellularLocation>
        <location evidence="1">Nucleus</location>
        <location evidence="1">Nucleolus</location>
    </subcellularLocation>
</comment>
<dbReference type="GO" id="GO:0006364">
    <property type="term" value="P:rRNA processing"/>
    <property type="evidence" value="ECO:0007669"/>
    <property type="project" value="UniProtKB-KW"/>
</dbReference>
<feature type="compositionally biased region" description="Acidic residues" evidence="9">
    <location>
        <begin position="697"/>
        <end position="709"/>
    </location>
</feature>
<sequence length="759" mass="85240">MIRRAGVVNEYETKKFDESIWDSFKKHGRLHLEKRISCVATNFKLPHKYAIPVGRSITIYKAETDKKHRRITGFQKPVAICNYRVDGKLIIGGTDNGFLHFCTTDKNAYHLKKFQAHKGEVIHADFLPCGLKVMSLGKDGFAKQWDVGLGQLISKYRIGHDNELPSCMSVGRVNANLFCAGDFTGTVTLFDLRQNSPIDKFTLRSTPSALKFACDDKVIVSAADQYVYTWDVPNRRPWLQTNLTPAEPLAHPGVYMHYKLVTDMAIIQSPDVHQDPLLLSVGMDRLLRISSLRTLDVFHQERLSAPCTALAAFSDLRYVVVGTESGVVRSFSFVTPSNQMVLEASRRAKEEEAFSVIDPEMRELAASFSKGGKKTQTSEKDLKADEWFKTPDPPSGGSRLAPMDWGFSGSRAPLIHEHTEISRNLFVTKSSKQPASIARLTGSLLRFQHTRALSEALRVVVAPETATAAVVAVVRELSRRATLGAAVAGQSESEMKRLLRFIRLNIWHPRLTPTCVHLLRTLTKVFGRPTMKKDEEFQRTCDVLDRMSSNIKVVNCLAIRMRALLYPSEEVPAAQFLAAKARQEKAATNVAPLTKKKGGESKMKPKRMHTKGGSKKKAEDTAVAKLQDKENDFADETVSIKPVEMEEVSMSVKSELKDTVNRSQTKKVVVKSSVAKEEMTTAVVEHKETEKVAANLEMEEEEALSGDETDVPKKRTRKRRRQSQRQNEIDKPQPPMKRRLTQESEKNADLTPVVKKRRP</sequence>
<feature type="compositionally biased region" description="Basic residues" evidence="9">
    <location>
        <begin position="604"/>
        <end position="615"/>
    </location>
</feature>
<evidence type="ECO:0000256" key="9">
    <source>
        <dbReference type="SAM" id="MobiDB-lite"/>
    </source>
</evidence>
<protein>
    <recommendedName>
        <fullName evidence="2">U3 small nucleolar RNA-associated protein 15 homolog</fullName>
    </recommendedName>
</protein>
<dbReference type="Pfam" id="PF09384">
    <property type="entry name" value="UTP15_C"/>
    <property type="match status" value="1"/>
</dbReference>
<dbReference type="PROSITE" id="PS50082">
    <property type="entry name" value="WD_REPEATS_2"/>
    <property type="match status" value="1"/>
</dbReference>
<keyword evidence="4 8" id="KW-0853">WD repeat</keyword>
<feature type="compositionally biased region" description="Basic and acidic residues" evidence="9">
    <location>
        <begin position="679"/>
        <end position="691"/>
    </location>
</feature>
<proteinExistence type="predicted"/>
<feature type="compositionally biased region" description="Basic residues" evidence="9">
    <location>
        <begin position="714"/>
        <end position="723"/>
    </location>
</feature>
<dbReference type="EMBL" id="CABIJS010000700">
    <property type="protein sequence ID" value="VUZ56218.1"/>
    <property type="molecule type" value="Genomic_DNA"/>
</dbReference>
<dbReference type="Gene3D" id="2.130.10.10">
    <property type="entry name" value="YVTN repeat-like/Quinoprotein amine dehydrogenase"/>
    <property type="match status" value="2"/>
</dbReference>
<keyword evidence="12" id="KW-1185">Reference proteome</keyword>
<feature type="domain" description="U3 small nucleolar RNA-associated protein 15 C-terminal" evidence="10">
    <location>
        <begin position="431"/>
        <end position="546"/>
    </location>
</feature>
<organism evidence="11 12">
    <name type="scientific">Hymenolepis diminuta</name>
    <name type="common">Rat tapeworm</name>
    <dbReference type="NCBI Taxonomy" id="6216"/>
    <lineage>
        <taxon>Eukaryota</taxon>
        <taxon>Metazoa</taxon>
        <taxon>Spiralia</taxon>
        <taxon>Lophotrochozoa</taxon>
        <taxon>Platyhelminthes</taxon>
        <taxon>Cestoda</taxon>
        <taxon>Eucestoda</taxon>
        <taxon>Cyclophyllidea</taxon>
        <taxon>Hymenolepididae</taxon>
        <taxon>Hymenolepis</taxon>
    </lineage>
</organism>
<comment type="function">
    <text evidence="7">Ribosome biogenesis factor. Involved in nucleolar processing of pre-18S ribosomal RNA. Required for optimal pre-ribosomal RNA transcription by RNA polymerase I. Part of the small subunit (SSU) processome, first precursor of the small eukaryotic ribosomal subunit. During the assembly of the SSU processome in the nucleolus, many ribosome biogenesis factors, an RNA chaperone and ribosomal proteins associate with the nascent pre-rRNA and work in concert to generate RNA folding, modifications, rearrangements and cleavage as well as targeted degradation of pre-ribosomal RNA by the RNA exosome.</text>
</comment>
<evidence type="ECO:0000256" key="1">
    <source>
        <dbReference type="ARBA" id="ARBA00004604"/>
    </source>
</evidence>
<dbReference type="PANTHER" id="PTHR19924">
    <property type="entry name" value="UTP15 U3 SMALL NUCLEOLAR RNA-ASSOCIATED PROTEIN 15 FAMILY MEMBER"/>
    <property type="match status" value="1"/>
</dbReference>
<evidence type="ECO:0000256" key="8">
    <source>
        <dbReference type="PROSITE-ProRule" id="PRU00221"/>
    </source>
</evidence>
<evidence type="ECO:0000313" key="11">
    <source>
        <dbReference type="EMBL" id="VUZ56218.1"/>
    </source>
</evidence>
<evidence type="ECO:0000313" key="12">
    <source>
        <dbReference type="Proteomes" id="UP000321570"/>
    </source>
</evidence>
<dbReference type="InterPro" id="IPR015943">
    <property type="entry name" value="WD40/YVTN_repeat-like_dom_sf"/>
</dbReference>
<accession>A0A564ZBG9</accession>
<dbReference type="GO" id="GO:0045943">
    <property type="term" value="P:positive regulation of transcription by RNA polymerase I"/>
    <property type="evidence" value="ECO:0007669"/>
    <property type="project" value="TreeGrafter"/>
</dbReference>
<dbReference type="GO" id="GO:0005730">
    <property type="term" value="C:nucleolus"/>
    <property type="evidence" value="ECO:0007669"/>
    <property type="project" value="UniProtKB-SubCell"/>
</dbReference>
<keyword evidence="5" id="KW-0677">Repeat</keyword>
<gene>
    <name evidence="11" type="ORF">WMSIL1_LOCUS13915</name>
</gene>
<dbReference type="AlphaFoldDB" id="A0A564ZBG9"/>
<keyword evidence="6" id="KW-0539">Nucleus</keyword>
<name>A0A564ZBG9_HYMDI</name>
<keyword evidence="3" id="KW-0698">rRNA processing</keyword>
<evidence type="ECO:0000256" key="7">
    <source>
        <dbReference type="ARBA" id="ARBA00045437"/>
    </source>
</evidence>
<evidence type="ECO:0000256" key="2">
    <source>
        <dbReference type="ARBA" id="ARBA00018260"/>
    </source>
</evidence>
<feature type="region of interest" description="Disordered" evidence="9">
    <location>
        <begin position="594"/>
        <end position="621"/>
    </location>
</feature>
<dbReference type="SUPFAM" id="SSF50978">
    <property type="entry name" value="WD40 repeat-like"/>
    <property type="match status" value="1"/>
</dbReference>
<dbReference type="PANTHER" id="PTHR19924:SF26">
    <property type="entry name" value="U3 SMALL NUCLEOLAR RNA-ASSOCIATED PROTEIN 15 HOMOLOG"/>
    <property type="match status" value="1"/>
</dbReference>
<evidence type="ECO:0000256" key="4">
    <source>
        <dbReference type="ARBA" id="ARBA00022574"/>
    </source>
</evidence>
<evidence type="ECO:0000256" key="5">
    <source>
        <dbReference type="ARBA" id="ARBA00022737"/>
    </source>
</evidence>
<evidence type="ECO:0000256" key="3">
    <source>
        <dbReference type="ARBA" id="ARBA00022552"/>
    </source>
</evidence>
<dbReference type="Proteomes" id="UP000321570">
    <property type="component" value="Unassembled WGS sequence"/>
</dbReference>